<dbReference type="InterPro" id="IPR047367">
    <property type="entry name" value="Tudor_AKAP1"/>
</dbReference>
<evidence type="ECO:0000256" key="2">
    <source>
        <dbReference type="SAM" id="MobiDB-lite"/>
    </source>
</evidence>
<dbReference type="InterPro" id="IPR036612">
    <property type="entry name" value="KH_dom_type_1_sf"/>
</dbReference>
<dbReference type="EMBL" id="KQ971371">
    <property type="protein sequence ID" value="EFA09885.1"/>
    <property type="molecule type" value="Genomic_DNA"/>
</dbReference>
<organism evidence="5 6">
    <name type="scientific">Tribolium castaneum</name>
    <name type="common">Red flour beetle</name>
    <dbReference type="NCBI Taxonomy" id="7070"/>
    <lineage>
        <taxon>Eukaryota</taxon>
        <taxon>Metazoa</taxon>
        <taxon>Ecdysozoa</taxon>
        <taxon>Arthropoda</taxon>
        <taxon>Hexapoda</taxon>
        <taxon>Insecta</taxon>
        <taxon>Pterygota</taxon>
        <taxon>Neoptera</taxon>
        <taxon>Endopterygota</taxon>
        <taxon>Coleoptera</taxon>
        <taxon>Polyphaga</taxon>
        <taxon>Cucujiformia</taxon>
        <taxon>Tenebrionidae</taxon>
        <taxon>Tenebrionidae incertae sedis</taxon>
        <taxon>Tribolium</taxon>
    </lineage>
</organism>
<dbReference type="eggNOG" id="KOG2279">
    <property type="taxonomic scope" value="Eukaryota"/>
</dbReference>
<dbReference type="SMART" id="SM00333">
    <property type="entry name" value="TUDOR"/>
    <property type="match status" value="1"/>
</dbReference>
<dbReference type="Gene3D" id="2.30.30.140">
    <property type="match status" value="1"/>
</dbReference>
<dbReference type="InterPro" id="IPR004088">
    <property type="entry name" value="KH_dom_type_1"/>
</dbReference>
<dbReference type="InterPro" id="IPR035437">
    <property type="entry name" value="SNase_OB-fold_sf"/>
</dbReference>
<dbReference type="FunCoup" id="D6X2B2">
    <property type="interactions" value="114"/>
</dbReference>
<gene>
    <name evidence="5" type="primary">AUGUSTUS-3.0.2_12034</name>
    <name evidence="5" type="ORF">TcasGA2_TC012034</name>
</gene>
<name>D6X2B2_TRICA</name>
<dbReference type="OMA" id="WASICET"/>
<dbReference type="GO" id="GO:0005739">
    <property type="term" value="C:mitochondrion"/>
    <property type="evidence" value="ECO:0007669"/>
    <property type="project" value="UniProtKB-ARBA"/>
</dbReference>
<dbReference type="InterPro" id="IPR047368">
    <property type="entry name" value="KH-I_AKAP1"/>
</dbReference>
<dbReference type="GO" id="GO:0010468">
    <property type="term" value="P:regulation of gene expression"/>
    <property type="evidence" value="ECO:0007669"/>
    <property type="project" value="UniProtKB-ARBA"/>
</dbReference>
<dbReference type="SMART" id="SM00322">
    <property type="entry name" value="KH"/>
    <property type="match status" value="1"/>
</dbReference>
<evidence type="ECO:0000256" key="3">
    <source>
        <dbReference type="SAM" id="Phobius"/>
    </source>
</evidence>
<feature type="compositionally biased region" description="Polar residues" evidence="2">
    <location>
        <begin position="193"/>
        <end position="209"/>
    </location>
</feature>
<dbReference type="CDD" id="cd20407">
    <property type="entry name" value="Tudor_AKAP1"/>
    <property type="match status" value="1"/>
</dbReference>
<keyword evidence="6" id="KW-1185">Reference proteome</keyword>
<evidence type="ECO:0000313" key="6">
    <source>
        <dbReference type="Proteomes" id="UP000007266"/>
    </source>
</evidence>
<keyword evidence="3" id="KW-0472">Membrane</keyword>
<dbReference type="Pfam" id="PF00013">
    <property type="entry name" value="KH_1"/>
    <property type="match status" value="1"/>
</dbReference>
<feature type="compositionally biased region" description="Low complexity" evidence="2">
    <location>
        <begin position="120"/>
        <end position="130"/>
    </location>
</feature>
<feature type="region of interest" description="Disordered" evidence="2">
    <location>
        <begin position="33"/>
        <end position="66"/>
    </location>
</feature>
<dbReference type="Pfam" id="PF00567">
    <property type="entry name" value="TUDOR"/>
    <property type="match status" value="1"/>
</dbReference>
<dbReference type="InterPro" id="IPR004087">
    <property type="entry name" value="KH_dom"/>
</dbReference>
<reference evidence="5 6" key="1">
    <citation type="journal article" date="2008" name="Nature">
        <title>The genome of the model beetle and pest Tribolium castaneum.</title>
        <authorList>
            <consortium name="Tribolium Genome Sequencing Consortium"/>
            <person name="Richards S."/>
            <person name="Gibbs R.A."/>
            <person name="Weinstock G.M."/>
            <person name="Brown S.J."/>
            <person name="Denell R."/>
            <person name="Beeman R.W."/>
            <person name="Gibbs R."/>
            <person name="Beeman R.W."/>
            <person name="Brown S.J."/>
            <person name="Bucher G."/>
            <person name="Friedrich M."/>
            <person name="Grimmelikhuijzen C.J."/>
            <person name="Klingler M."/>
            <person name="Lorenzen M."/>
            <person name="Richards S."/>
            <person name="Roth S."/>
            <person name="Schroder R."/>
            <person name="Tautz D."/>
            <person name="Zdobnov E.M."/>
            <person name="Muzny D."/>
            <person name="Gibbs R.A."/>
            <person name="Weinstock G.M."/>
            <person name="Attaway T."/>
            <person name="Bell S."/>
            <person name="Buhay C.J."/>
            <person name="Chandrabose M.N."/>
            <person name="Chavez D."/>
            <person name="Clerk-Blankenburg K.P."/>
            <person name="Cree A."/>
            <person name="Dao M."/>
            <person name="Davis C."/>
            <person name="Chacko J."/>
            <person name="Dinh H."/>
            <person name="Dugan-Rocha S."/>
            <person name="Fowler G."/>
            <person name="Garner T.T."/>
            <person name="Garnes J."/>
            <person name="Gnirke A."/>
            <person name="Hawes A."/>
            <person name="Hernandez J."/>
            <person name="Hines S."/>
            <person name="Holder M."/>
            <person name="Hume J."/>
            <person name="Jhangiani S.N."/>
            <person name="Joshi V."/>
            <person name="Khan Z.M."/>
            <person name="Jackson L."/>
            <person name="Kovar C."/>
            <person name="Kowis A."/>
            <person name="Lee S."/>
            <person name="Lewis L.R."/>
            <person name="Margolis J."/>
            <person name="Morgan M."/>
            <person name="Nazareth L.V."/>
            <person name="Nguyen N."/>
            <person name="Okwuonu G."/>
            <person name="Parker D."/>
            <person name="Richards S."/>
            <person name="Ruiz S.J."/>
            <person name="Santibanez J."/>
            <person name="Savard J."/>
            <person name="Scherer S.E."/>
            <person name="Schneider B."/>
            <person name="Sodergren E."/>
            <person name="Tautz D."/>
            <person name="Vattahil S."/>
            <person name="Villasana D."/>
            <person name="White C.S."/>
            <person name="Wright R."/>
            <person name="Park Y."/>
            <person name="Beeman R.W."/>
            <person name="Lord J."/>
            <person name="Oppert B."/>
            <person name="Lorenzen M."/>
            <person name="Brown S."/>
            <person name="Wang L."/>
            <person name="Savard J."/>
            <person name="Tautz D."/>
            <person name="Richards S."/>
            <person name="Weinstock G."/>
            <person name="Gibbs R.A."/>
            <person name="Liu Y."/>
            <person name="Worley K."/>
            <person name="Weinstock G."/>
            <person name="Elsik C.G."/>
            <person name="Reese J.T."/>
            <person name="Elhaik E."/>
            <person name="Landan G."/>
            <person name="Graur D."/>
            <person name="Arensburger P."/>
            <person name="Atkinson P."/>
            <person name="Beeman R.W."/>
            <person name="Beidler J."/>
            <person name="Brown S.J."/>
            <person name="Demuth J.P."/>
            <person name="Drury D.W."/>
            <person name="Du Y.Z."/>
            <person name="Fujiwara H."/>
            <person name="Lorenzen M."/>
            <person name="Maselli V."/>
            <person name="Osanai M."/>
            <person name="Park Y."/>
            <person name="Robertson H.M."/>
            <person name="Tu Z."/>
            <person name="Wang J.J."/>
            <person name="Wang S."/>
            <person name="Richards S."/>
            <person name="Song H."/>
            <person name="Zhang L."/>
            <person name="Sodergren E."/>
            <person name="Werner D."/>
            <person name="Stanke M."/>
            <person name="Morgenstern B."/>
            <person name="Solovyev V."/>
            <person name="Kosarev P."/>
            <person name="Brown G."/>
            <person name="Chen H.C."/>
            <person name="Ermolaeva O."/>
            <person name="Hlavina W."/>
            <person name="Kapustin Y."/>
            <person name="Kiryutin B."/>
            <person name="Kitts P."/>
            <person name="Maglott D."/>
            <person name="Pruitt K."/>
            <person name="Sapojnikov V."/>
            <person name="Souvorov A."/>
            <person name="Mackey A.J."/>
            <person name="Waterhouse R.M."/>
            <person name="Wyder S."/>
            <person name="Zdobnov E.M."/>
            <person name="Zdobnov E.M."/>
            <person name="Wyder S."/>
            <person name="Kriventseva E.V."/>
            <person name="Kadowaki T."/>
            <person name="Bork P."/>
            <person name="Aranda M."/>
            <person name="Bao R."/>
            <person name="Beermann A."/>
            <person name="Berns N."/>
            <person name="Bolognesi R."/>
            <person name="Bonneton F."/>
            <person name="Bopp D."/>
            <person name="Brown S.J."/>
            <person name="Bucher G."/>
            <person name="Butts T."/>
            <person name="Chaumot A."/>
            <person name="Denell R.E."/>
            <person name="Ferrier D.E."/>
            <person name="Friedrich M."/>
            <person name="Gordon C.M."/>
            <person name="Jindra M."/>
            <person name="Klingler M."/>
            <person name="Lan Q."/>
            <person name="Lattorff H.M."/>
            <person name="Laudet V."/>
            <person name="von Levetsow C."/>
            <person name="Liu Z."/>
            <person name="Lutz R."/>
            <person name="Lynch J.A."/>
            <person name="da Fonseca R.N."/>
            <person name="Posnien N."/>
            <person name="Reuter R."/>
            <person name="Roth S."/>
            <person name="Savard J."/>
            <person name="Schinko J.B."/>
            <person name="Schmitt C."/>
            <person name="Schoppmeier M."/>
            <person name="Schroder R."/>
            <person name="Shippy T.D."/>
            <person name="Simonnet F."/>
            <person name="Marques-Souza H."/>
            <person name="Tautz D."/>
            <person name="Tomoyasu Y."/>
            <person name="Trauner J."/>
            <person name="Van der Zee M."/>
            <person name="Vervoort M."/>
            <person name="Wittkopp N."/>
            <person name="Wimmer E.A."/>
            <person name="Yang X."/>
            <person name="Jones A.K."/>
            <person name="Sattelle D.B."/>
            <person name="Ebert P.R."/>
            <person name="Nelson D."/>
            <person name="Scott J.G."/>
            <person name="Beeman R.W."/>
            <person name="Muthukrishnan S."/>
            <person name="Kramer K.J."/>
            <person name="Arakane Y."/>
            <person name="Beeman R.W."/>
            <person name="Zhu Q."/>
            <person name="Hogenkamp D."/>
            <person name="Dixit R."/>
            <person name="Oppert B."/>
            <person name="Jiang H."/>
            <person name="Zou Z."/>
            <person name="Marshall J."/>
            <person name="Elpidina E."/>
            <person name="Vinokurov K."/>
            <person name="Oppert C."/>
            <person name="Zou Z."/>
            <person name="Evans J."/>
            <person name="Lu Z."/>
            <person name="Zhao P."/>
            <person name="Sumathipala N."/>
            <person name="Altincicek B."/>
            <person name="Vilcinskas A."/>
            <person name="Williams M."/>
            <person name="Hultmark D."/>
            <person name="Hetru C."/>
            <person name="Jiang H."/>
            <person name="Grimmelikhuijzen C.J."/>
            <person name="Hauser F."/>
            <person name="Cazzamali G."/>
            <person name="Williamson M."/>
            <person name="Park Y."/>
            <person name="Li B."/>
            <person name="Tanaka Y."/>
            <person name="Predel R."/>
            <person name="Neupert S."/>
            <person name="Schachtner J."/>
            <person name="Verleyen P."/>
            <person name="Raible F."/>
            <person name="Bork P."/>
            <person name="Friedrich M."/>
            <person name="Walden K.K."/>
            <person name="Robertson H.M."/>
            <person name="Angeli S."/>
            <person name="Foret S."/>
            <person name="Bucher G."/>
            <person name="Schuetz S."/>
            <person name="Maleszka R."/>
            <person name="Wimmer E.A."/>
            <person name="Beeman R.W."/>
            <person name="Lorenzen M."/>
            <person name="Tomoyasu Y."/>
            <person name="Miller S.C."/>
            <person name="Grossmann D."/>
            <person name="Bucher G."/>
        </authorList>
    </citation>
    <scope>NUCLEOTIDE SEQUENCE [LARGE SCALE GENOMIC DNA]</scope>
    <source>
        <strain evidence="5 6">Georgia GA2</strain>
    </source>
</reference>
<dbReference type="PROSITE" id="PS50084">
    <property type="entry name" value="KH_TYPE_1"/>
    <property type="match status" value="1"/>
</dbReference>
<dbReference type="PhylomeDB" id="D6X2B2"/>
<evidence type="ECO:0000313" key="5">
    <source>
        <dbReference type="EMBL" id="EFA09885.1"/>
    </source>
</evidence>
<dbReference type="InterPro" id="IPR002999">
    <property type="entry name" value="Tudor"/>
</dbReference>
<dbReference type="SUPFAM" id="SSF54791">
    <property type="entry name" value="Eukaryotic type KH-domain (KH-domain type I)"/>
    <property type="match status" value="1"/>
</dbReference>
<proteinExistence type="predicted"/>
<accession>D6X2B2</accession>
<feature type="region of interest" description="Disordered" evidence="2">
    <location>
        <begin position="114"/>
        <end position="224"/>
    </location>
</feature>
<protein>
    <submittedName>
        <fullName evidence="5">KH domain-containing protein C56G2.1-like Protein</fullName>
    </submittedName>
</protein>
<dbReference type="SUPFAM" id="SSF63748">
    <property type="entry name" value="Tudor/PWWP/MBT"/>
    <property type="match status" value="1"/>
</dbReference>
<dbReference type="InParanoid" id="D6X2B2"/>
<reference evidence="5 6" key="2">
    <citation type="journal article" date="2010" name="Nucleic Acids Res.">
        <title>BeetleBase in 2010: revisions to provide comprehensive genomic information for Tribolium castaneum.</title>
        <authorList>
            <person name="Kim H.S."/>
            <person name="Murphy T."/>
            <person name="Xia J."/>
            <person name="Caragea D."/>
            <person name="Park Y."/>
            <person name="Beeman R.W."/>
            <person name="Lorenzen M.D."/>
            <person name="Butcher S."/>
            <person name="Manak J.R."/>
            <person name="Brown S.J."/>
        </authorList>
    </citation>
    <scope>GENOME REANNOTATION</scope>
    <source>
        <strain evidence="5 6">Georgia GA2</strain>
    </source>
</reference>
<keyword evidence="3" id="KW-0812">Transmembrane</keyword>
<evidence type="ECO:0000256" key="1">
    <source>
        <dbReference type="PROSITE-ProRule" id="PRU00117"/>
    </source>
</evidence>
<keyword evidence="3" id="KW-1133">Transmembrane helix</keyword>
<dbReference type="GO" id="GO:0003723">
    <property type="term" value="F:RNA binding"/>
    <property type="evidence" value="ECO:0007669"/>
    <property type="project" value="UniProtKB-UniRule"/>
</dbReference>
<feature type="domain" description="Tudor" evidence="4">
    <location>
        <begin position="387"/>
        <end position="445"/>
    </location>
</feature>
<dbReference type="CDD" id="cd22395">
    <property type="entry name" value="KH-I_AKAP1"/>
    <property type="match status" value="1"/>
</dbReference>
<dbReference type="PANTHER" id="PTHR22948:SF65">
    <property type="entry name" value="A-KINASE ANCHORING PROTEIN 1"/>
    <property type="match status" value="1"/>
</dbReference>
<keyword evidence="1" id="KW-0694">RNA-binding</keyword>
<dbReference type="PROSITE" id="PS50304">
    <property type="entry name" value="TUDOR"/>
    <property type="match status" value="1"/>
</dbReference>
<dbReference type="STRING" id="7070.D6X2B2"/>
<dbReference type="KEGG" id="tca:659877"/>
<dbReference type="HOGENOM" id="CLU_018373_0_0_1"/>
<dbReference type="Gene3D" id="2.40.50.90">
    <property type="match status" value="1"/>
</dbReference>
<dbReference type="Proteomes" id="UP000007266">
    <property type="component" value="Linkage group 9"/>
</dbReference>
<dbReference type="OrthoDB" id="10069557at2759"/>
<dbReference type="AlphaFoldDB" id="D6X2B2"/>
<evidence type="ECO:0000259" key="4">
    <source>
        <dbReference type="PROSITE" id="PS50304"/>
    </source>
</evidence>
<feature type="compositionally biased region" description="Polar residues" evidence="2">
    <location>
        <begin position="44"/>
        <end position="66"/>
    </location>
</feature>
<dbReference type="InterPro" id="IPR050621">
    <property type="entry name" value="Tudor_domain_containing"/>
</dbReference>
<feature type="transmembrane region" description="Helical" evidence="3">
    <location>
        <begin position="9"/>
        <end position="26"/>
    </location>
</feature>
<feature type="compositionally biased region" description="Polar residues" evidence="2">
    <location>
        <begin position="153"/>
        <end position="174"/>
    </location>
</feature>
<sequence length="536" mass="59038">MAPSHSRQVLIWSIPALAVIFSYFWYRRKRHESKTDPGDKLQSAPESQQSTKTETESVTTNRRFSRSLSGVDSAPIDIVIPPKLKAIKSNPVVISDEDLDLEIEKIKSMRYGGSIDMRKSNNSSESSSASKHTPVKKASFDMAQKVDEEKPLSGTTENAKVDKTISNNNEVQRQNSERDSANHSPADVMLASPSLSSISDNHSEGSNDSGKGGSEVVTPPPSRSLVNESTALNIYEFIIPQSLVGKLIGKHGSSVSNIKDKTGAQVLVRKHPTNNKLKVCSIEGTRTEIDSALKLIRDKFPLKRFPEVTLEQVSFLPEVSPVSLVPDHLHLKLIEGINNDTIVSCVVAPNHLFLQQPAHPSFPNLNILTGYMNVCYSEADSPMLPTPIPENTICAAFSEDSWYRAVVLSTDAESATAYVKFLDFGGYSYIEISKLRQIRGDFMSLPFQAAECFLANVKPVEETGWRDEAFSAVVEMTKGAIIYTQIVDYTEEGIPLVYCYLILGPRQVVFLNQELVNQGHAEWLNCGEEAAGVTVA</sequence>
<dbReference type="PANTHER" id="PTHR22948">
    <property type="entry name" value="TUDOR DOMAIN CONTAINING PROTEIN"/>
    <property type="match status" value="1"/>
</dbReference>
<dbReference type="Gene3D" id="3.30.1370.10">
    <property type="entry name" value="K Homology domain, type 1"/>
    <property type="match status" value="1"/>
</dbReference>